<reference evidence="2" key="1">
    <citation type="journal article" date="2019" name="Genome Biol. Evol.">
        <title>Tracing the Evolution of the Plastome and Mitogenome in the Chloropicophyceae Uncovered Convergent tRNA Gene Losses and a Variant Plastid Genetic Code.</title>
        <authorList>
            <person name="Turmel M."/>
            <person name="Dos Santos A.L."/>
            <person name="Otis C."/>
            <person name="Sergerie R."/>
            <person name="Lemieux C."/>
        </authorList>
    </citation>
    <scope>NUCLEOTIDE SEQUENCE</scope>
</reference>
<protein>
    <submittedName>
        <fullName evidence="2">Ribosomal protein L10</fullName>
    </submittedName>
</protein>
<dbReference type="AlphaFoldDB" id="A0A4D6C5A4"/>
<gene>
    <name evidence="2" type="primary">rpl10</name>
</gene>
<name>A0A4D6C5A4_9CHLO</name>
<keyword evidence="2" id="KW-0496">Mitochondrion</keyword>
<dbReference type="GeneID" id="40513587"/>
<proteinExistence type="inferred from homology"/>
<sequence>MINIKTLVKNRATEINKRVFNENEFILFYQAHGIKPVDISKLTKSIQDIDSDLQLTHIPSSRIAKVLFSWDSQELQAILQGPTWAISSNNSESFNKLIDLKDEKLTLLGGICEGHIISANVLKNYTKIGNKPYTHITKLHYGLHQVLNTIHKGMAYDLAKTIKQANKGE</sequence>
<dbReference type="SUPFAM" id="SSF160369">
    <property type="entry name" value="Ribosomal protein L10-like"/>
    <property type="match status" value="1"/>
</dbReference>
<accession>A0A4D6C5A4</accession>
<dbReference type="EMBL" id="MK086011">
    <property type="protein sequence ID" value="QBX98916.1"/>
    <property type="molecule type" value="Genomic_DNA"/>
</dbReference>
<keyword evidence="2" id="KW-0687">Ribonucleoprotein</keyword>
<evidence type="ECO:0000256" key="1">
    <source>
        <dbReference type="ARBA" id="ARBA00008889"/>
    </source>
</evidence>
<evidence type="ECO:0000313" key="2">
    <source>
        <dbReference type="EMBL" id="QBX98916.1"/>
    </source>
</evidence>
<keyword evidence="2" id="KW-0689">Ribosomal protein</keyword>
<organism evidence="2">
    <name type="scientific">Chloroparvula pacifica</name>
    <dbReference type="NCBI Taxonomy" id="1883388"/>
    <lineage>
        <taxon>Eukaryota</taxon>
        <taxon>Viridiplantae</taxon>
        <taxon>Chlorophyta</taxon>
        <taxon>Chloropicophyceae</taxon>
        <taxon>Chloropicales</taxon>
        <taxon>Chloropicaceae</taxon>
        <taxon>Chloroparvula</taxon>
    </lineage>
</organism>
<geneLocation type="mitochondrion" evidence="2"/>
<dbReference type="RefSeq" id="YP_009647161.1">
    <property type="nucleotide sequence ID" value="NC_042603.1"/>
</dbReference>
<dbReference type="InterPro" id="IPR043141">
    <property type="entry name" value="Ribosomal_uL10-like_sf"/>
</dbReference>
<comment type="similarity">
    <text evidence="1">Belongs to the universal ribosomal protein uL10 family.</text>
</comment>
<dbReference type="Gene3D" id="3.30.70.1730">
    <property type="match status" value="1"/>
</dbReference>
<dbReference type="GO" id="GO:0005840">
    <property type="term" value="C:ribosome"/>
    <property type="evidence" value="ECO:0007669"/>
    <property type="project" value="UniProtKB-KW"/>
</dbReference>